<dbReference type="OrthoDB" id="7994681at2"/>
<dbReference type="Proteomes" id="UP000247454">
    <property type="component" value="Unassembled WGS sequence"/>
</dbReference>
<name>A0A318T3Z3_9HYPH</name>
<evidence type="ECO:0000313" key="4">
    <source>
        <dbReference type="Proteomes" id="UP000247454"/>
    </source>
</evidence>
<evidence type="ECO:0000256" key="1">
    <source>
        <dbReference type="SAM" id="MobiDB-lite"/>
    </source>
</evidence>
<dbReference type="InterPro" id="IPR036086">
    <property type="entry name" value="ParB/Sulfiredoxin_sf"/>
</dbReference>
<feature type="domain" description="Phage-like element PBSX protein XkdF" evidence="2">
    <location>
        <begin position="158"/>
        <end position="275"/>
    </location>
</feature>
<dbReference type="SUPFAM" id="SSF110849">
    <property type="entry name" value="ParB/Sulfiredoxin"/>
    <property type="match status" value="1"/>
</dbReference>
<keyword evidence="4" id="KW-1185">Reference proteome</keyword>
<accession>A0A318T3Z3</accession>
<feature type="region of interest" description="Disordered" evidence="1">
    <location>
        <begin position="1"/>
        <end position="44"/>
    </location>
</feature>
<reference evidence="3 4" key="1">
    <citation type="submission" date="2018-06" db="EMBL/GenBank/DDBJ databases">
        <title>Genomic Encyclopedia of Type Strains, Phase III (KMG-III): the genomes of soil and plant-associated and newly described type strains.</title>
        <authorList>
            <person name="Whitman W."/>
        </authorList>
    </citation>
    <scope>NUCLEOTIDE SEQUENCE [LARGE SCALE GENOMIC DNA]</scope>
    <source>
        <strain evidence="3 4">ORS 1419</strain>
    </source>
</reference>
<comment type="caution">
    <text evidence="3">The sequence shown here is derived from an EMBL/GenBank/DDBJ whole genome shotgun (WGS) entry which is preliminary data.</text>
</comment>
<gene>
    <name evidence="3" type="ORF">C7477_103101</name>
</gene>
<sequence length="280" mass="30267">MSQPSASAVHVDGVDWRESKKKPKDATKTAAGRSLEPLDGERSKTPFAYEGNVLGMLREDQVPRFFGTLTNSDKLETQTLKLADLTAMQNRVDTAKVNAIAGNGAAGGKLPVVVKINGRLWIADGHHRLTAAWLNGDEEAEVRFKDLEPETNVMKAEIVKADDEQRMAYGWASVISEGGKPVIDTQGDVIDASELVKSTTEFMADARVAKAMHEGGQVGEVLHSFPLTAELAKSLGISSDREGWIVGVKVHDDGIWKRVKSGELRAFSIGGSGTRIPMTE</sequence>
<dbReference type="Pfam" id="PF14550">
    <property type="entry name" value="Peptidase_S78_2"/>
    <property type="match status" value="1"/>
</dbReference>
<dbReference type="RefSeq" id="WP_110749024.1">
    <property type="nucleotide sequence ID" value="NZ_QJTF01000003.1"/>
</dbReference>
<organism evidence="3 4">
    <name type="scientific">Phyllobacterium leguminum</name>
    <dbReference type="NCBI Taxonomy" id="314237"/>
    <lineage>
        <taxon>Bacteria</taxon>
        <taxon>Pseudomonadati</taxon>
        <taxon>Pseudomonadota</taxon>
        <taxon>Alphaproteobacteria</taxon>
        <taxon>Hyphomicrobiales</taxon>
        <taxon>Phyllobacteriaceae</taxon>
        <taxon>Phyllobacterium</taxon>
    </lineage>
</organism>
<dbReference type="Gene3D" id="3.90.1530.10">
    <property type="entry name" value="Conserved hypothetical protein from pyrococcus furiosus pfu- 392566-001, ParB domain"/>
    <property type="match status" value="1"/>
</dbReference>
<evidence type="ECO:0000313" key="3">
    <source>
        <dbReference type="EMBL" id="PYE89593.1"/>
    </source>
</evidence>
<dbReference type="InterPro" id="IPR027924">
    <property type="entry name" value="XkdF"/>
</dbReference>
<proteinExistence type="predicted"/>
<dbReference type="AlphaFoldDB" id="A0A318T3Z3"/>
<evidence type="ECO:0000259" key="2">
    <source>
        <dbReference type="Pfam" id="PF14550"/>
    </source>
</evidence>
<dbReference type="EMBL" id="QJTF01000003">
    <property type="protein sequence ID" value="PYE89593.1"/>
    <property type="molecule type" value="Genomic_DNA"/>
</dbReference>
<protein>
    <submittedName>
        <fullName evidence="3">ParB-like nuclease family protein</fullName>
    </submittedName>
</protein>